<proteinExistence type="predicted"/>
<dbReference type="RefSeq" id="WP_060296153.1">
    <property type="nucleotide sequence ID" value="NZ_LPJX01000009.1"/>
</dbReference>
<accession>A0A132F6D6</accession>
<protein>
    <submittedName>
        <fullName evidence="2">Uncharacterized protein</fullName>
    </submittedName>
</protein>
<evidence type="ECO:0000256" key="1">
    <source>
        <dbReference type="SAM" id="MobiDB-lite"/>
    </source>
</evidence>
<dbReference type="AlphaFoldDB" id="A0A132F6D6"/>
<organism evidence="2 3">
    <name type="scientific">Burkholderia pseudomultivorans</name>
    <dbReference type="NCBI Taxonomy" id="1207504"/>
    <lineage>
        <taxon>Bacteria</taxon>
        <taxon>Pseudomonadati</taxon>
        <taxon>Pseudomonadota</taxon>
        <taxon>Betaproteobacteria</taxon>
        <taxon>Burkholderiales</taxon>
        <taxon>Burkholderiaceae</taxon>
        <taxon>Burkholderia</taxon>
        <taxon>Burkholderia cepacia complex</taxon>
    </lineage>
</organism>
<gene>
    <name evidence="2" type="ORF">WT57_08135</name>
</gene>
<evidence type="ECO:0000313" key="3">
    <source>
        <dbReference type="Proteomes" id="UP000061512"/>
    </source>
</evidence>
<comment type="caution">
    <text evidence="2">The sequence shown here is derived from an EMBL/GenBank/DDBJ whole genome shotgun (WGS) entry which is preliminary data.</text>
</comment>
<dbReference type="Proteomes" id="UP000061512">
    <property type="component" value="Unassembled WGS sequence"/>
</dbReference>
<evidence type="ECO:0000313" key="2">
    <source>
        <dbReference type="EMBL" id="KWF71104.1"/>
    </source>
</evidence>
<name>A0A132F6D6_9BURK</name>
<dbReference type="EMBL" id="LPJX01000009">
    <property type="protein sequence ID" value="KWF71104.1"/>
    <property type="molecule type" value="Genomic_DNA"/>
</dbReference>
<feature type="region of interest" description="Disordered" evidence="1">
    <location>
        <begin position="38"/>
        <end position="60"/>
    </location>
</feature>
<reference evidence="2 3" key="1">
    <citation type="submission" date="2015-11" db="EMBL/GenBank/DDBJ databases">
        <title>Expanding the genomic diversity of Burkholderia species for the development of highly accurate diagnostics.</title>
        <authorList>
            <person name="Sahl J."/>
            <person name="Keim P."/>
            <person name="Wagner D."/>
        </authorList>
    </citation>
    <scope>NUCLEOTIDE SEQUENCE [LARGE SCALE GENOMIC DNA]</scope>
    <source>
        <strain evidence="2 3">MSMB574WGS</strain>
    </source>
</reference>
<sequence>MKNIDAIALIVDPECGDRLSDIAATVRHAWIVTSPANDAAAGRIRQRSPSPGEPDRTGGVTTFQRYGADRESWCVGILDTLDGHHNAFAQPPGYSVLQVYGVPFSERLRPALASSGFSTFTPTDDGFRACKRPSA</sequence>